<dbReference type="Pfam" id="PF09818">
    <property type="entry name" value="ABC_ATPase"/>
    <property type="match status" value="1"/>
</dbReference>
<dbReference type="OrthoDB" id="9809999at2"/>
<evidence type="ECO:0000313" key="6">
    <source>
        <dbReference type="Proteomes" id="UP000245474"/>
    </source>
</evidence>
<dbReference type="InterPro" id="IPR049069">
    <property type="entry name" value="MRB1590-like_C"/>
</dbReference>
<feature type="domain" description="ATPase of the ABC class C-terminal" evidence="2">
    <location>
        <begin position="159"/>
        <end position="435"/>
    </location>
</feature>
<feature type="domain" description="MRB1590-like C-terminal" evidence="4">
    <location>
        <begin position="458"/>
        <end position="550"/>
    </location>
</feature>
<organism evidence="5 6">
    <name type="scientific">Sediminicurvatus halobius</name>
    <dbReference type="NCBI Taxonomy" id="2182432"/>
    <lineage>
        <taxon>Bacteria</taxon>
        <taxon>Pseudomonadati</taxon>
        <taxon>Pseudomonadota</taxon>
        <taxon>Gammaproteobacteria</taxon>
        <taxon>Chromatiales</taxon>
        <taxon>Ectothiorhodospiraceae</taxon>
        <taxon>Sediminicurvatus</taxon>
    </lineage>
</organism>
<name>A0A2U2N025_9GAMM</name>
<dbReference type="AlphaFoldDB" id="A0A2U2N025"/>
<sequence length="558" mass="60441">MKQNDLESLLHRLDGRGYKAYRDLLGEHDFGEFRLHVDHVQADPFAAPSRVRVRMPLEGAALPAHVFADGERERAARDWLARRFRAEVRQSPALAIDAGAQTVLDRTAALFRDGAAELRFTVALPARGRSILGRAAASLLTRELPRAVQAALGPRGRDEAALRRHCDAVSDQVALRSQLAARGLVAFIADGAVLARRSGIDDRPLGDAVPFRAPDTLRVTLEAPHAGTVSGLGVPEGVTAIVGGGFHGKSTVLTALQQGVWDHRPDDGREQVVTRGEAVKIRAEDGRAVHGVDLSPFIDHLPFGRRTDAFHTELASGSTSQAAALQEALEAGAPALLVDEDTSATNFMIRDARMQALVAKDEEPITPFIDRVRELRDRLGVSTVLVMGGSGDYLGLADTVIQMHDYAPRDVTAAARRIAEAHAGERRAEAERALTRPPPRPLDPASLDPRTRRGKPRIKAARRDALVYGEGEVDLRALEQIADAAQVRAIGRLLALASEARDSELSDPVTWFAERLAADWSDLQRLPDGDLARPRLADLMAAVNRLRAARFLPSSSGN</sequence>
<dbReference type="EMBL" id="QFFI01000018">
    <property type="protein sequence ID" value="PWG62480.1"/>
    <property type="molecule type" value="Genomic_DNA"/>
</dbReference>
<evidence type="ECO:0000313" key="5">
    <source>
        <dbReference type="EMBL" id="PWG62480.1"/>
    </source>
</evidence>
<dbReference type="RefSeq" id="WP_109679038.1">
    <property type="nucleotide sequence ID" value="NZ_CP086615.1"/>
</dbReference>
<dbReference type="SUPFAM" id="SSF52540">
    <property type="entry name" value="P-loop containing nucleoside triphosphate hydrolases"/>
    <property type="match status" value="1"/>
</dbReference>
<dbReference type="GO" id="GO:0016853">
    <property type="term" value="F:isomerase activity"/>
    <property type="evidence" value="ECO:0007669"/>
    <property type="project" value="UniProtKB-KW"/>
</dbReference>
<keyword evidence="6" id="KW-1185">Reference proteome</keyword>
<accession>A0A2U2N025</accession>
<dbReference type="InterPro" id="IPR019195">
    <property type="entry name" value="ABC_ATPase_put"/>
</dbReference>
<dbReference type="InterPro" id="IPR046834">
    <property type="entry name" value="ABC_ATPase_C"/>
</dbReference>
<comment type="caution">
    <text evidence="5">The sequence shown here is derived from an EMBL/GenBank/DDBJ whole genome shotgun (WGS) entry which is preliminary data.</text>
</comment>
<dbReference type="Proteomes" id="UP000245474">
    <property type="component" value="Unassembled WGS sequence"/>
</dbReference>
<protein>
    <submittedName>
        <fullName evidence="5">Isopentenyl-diphosphate delta-isomerase</fullName>
    </submittedName>
</protein>
<dbReference type="Pfam" id="PF20446">
    <property type="entry name" value="ABC_N"/>
    <property type="match status" value="1"/>
</dbReference>
<dbReference type="InterPro" id="IPR046833">
    <property type="entry name" value="ABC_N"/>
</dbReference>
<reference evidence="5 6" key="1">
    <citation type="submission" date="2018-05" db="EMBL/GenBank/DDBJ databases">
        <title>Spiribacter halobius sp. nov., a moderately halophilic bacterium isolated from marine solar saltern.</title>
        <authorList>
            <person name="Zheng W.-S."/>
            <person name="Lu D.-C."/>
            <person name="Du Z.-J."/>
        </authorList>
    </citation>
    <scope>NUCLEOTIDE SEQUENCE [LARGE SCALE GENOMIC DNA]</scope>
    <source>
        <strain evidence="5 6">E85</strain>
    </source>
</reference>
<dbReference type="PANTHER" id="PTHR38149">
    <property type="entry name" value="ATPASE"/>
    <property type="match status" value="1"/>
</dbReference>
<gene>
    <name evidence="5" type="ORF">DEM34_11890</name>
</gene>
<feature type="region of interest" description="Disordered" evidence="1">
    <location>
        <begin position="422"/>
        <end position="455"/>
    </location>
</feature>
<evidence type="ECO:0000259" key="4">
    <source>
        <dbReference type="Pfam" id="PF21117"/>
    </source>
</evidence>
<evidence type="ECO:0000259" key="2">
    <source>
        <dbReference type="Pfam" id="PF09818"/>
    </source>
</evidence>
<feature type="compositionally biased region" description="Basic and acidic residues" evidence="1">
    <location>
        <begin position="422"/>
        <end position="434"/>
    </location>
</feature>
<feature type="domain" description="ATPase of the ABC class N-terminal" evidence="3">
    <location>
        <begin position="4"/>
        <end position="152"/>
    </location>
</feature>
<evidence type="ECO:0000259" key="3">
    <source>
        <dbReference type="Pfam" id="PF20446"/>
    </source>
</evidence>
<dbReference type="PANTHER" id="PTHR38149:SF1">
    <property type="entry name" value="ATPASE"/>
    <property type="match status" value="1"/>
</dbReference>
<keyword evidence="5" id="KW-0413">Isomerase</keyword>
<dbReference type="InterPro" id="IPR027417">
    <property type="entry name" value="P-loop_NTPase"/>
</dbReference>
<evidence type="ECO:0000256" key="1">
    <source>
        <dbReference type="SAM" id="MobiDB-lite"/>
    </source>
</evidence>
<dbReference type="Pfam" id="PF21117">
    <property type="entry name" value="MRB1590_C"/>
    <property type="match status" value="1"/>
</dbReference>
<proteinExistence type="predicted"/>